<comment type="caution">
    <text evidence="1">The sequence shown here is derived from an EMBL/GenBank/DDBJ whole genome shotgun (WGS) entry which is preliminary data.</text>
</comment>
<dbReference type="Proteomes" id="UP000670152">
    <property type="component" value="Unassembled WGS sequence"/>
</dbReference>
<evidence type="ECO:0000313" key="2">
    <source>
        <dbReference type="Proteomes" id="UP000670152"/>
    </source>
</evidence>
<keyword evidence="1" id="KW-0547">Nucleotide-binding</keyword>
<keyword evidence="2" id="KW-1185">Reference proteome</keyword>
<keyword evidence="1" id="KW-0347">Helicase</keyword>
<dbReference type="GO" id="GO:0004386">
    <property type="term" value="F:helicase activity"/>
    <property type="evidence" value="ECO:0007669"/>
    <property type="project" value="UniProtKB-KW"/>
</dbReference>
<protein>
    <submittedName>
        <fullName evidence="1">PIF1 helicase</fullName>
    </submittedName>
</protein>
<dbReference type="EMBL" id="JAANIB010009641">
    <property type="protein sequence ID" value="KAG5321619.1"/>
    <property type="molecule type" value="Genomic_DNA"/>
</dbReference>
<keyword evidence="1" id="KW-0067">ATP-binding</keyword>
<evidence type="ECO:0000313" key="1">
    <source>
        <dbReference type="EMBL" id="KAG5321619.1"/>
    </source>
</evidence>
<feature type="non-terminal residue" evidence="1">
    <location>
        <position position="1"/>
    </location>
</feature>
<gene>
    <name evidence="1" type="primary">Pif1_6</name>
    <name evidence="1" type="ORF">G6Z77_0009049</name>
</gene>
<dbReference type="InterPro" id="IPR027417">
    <property type="entry name" value="P-loop_NTPase"/>
</dbReference>
<proteinExistence type="predicted"/>
<keyword evidence="1" id="KW-0378">Hydrolase</keyword>
<feature type="non-terminal residue" evidence="1">
    <location>
        <position position="149"/>
    </location>
</feature>
<dbReference type="SUPFAM" id="SSF52540">
    <property type="entry name" value="P-loop containing nucleoside triphosphate hydrolases"/>
    <property type="match status" value="1"/>
</dbReference>
<dbReference type="OrthoDB" id="416437at2759"/>
<sequence length="149" mass="17172">DELLINKQRCDNIYRDILSRIRGLVTVKENPFQNKKLRRRLNELYIYMNQLPLVDTICLLSTCYLCKVLNIAMLDKIDGDEILLITEVDIKVDIKFEVFHKLLVHRKQFPLSLSYGIAVHKSQGITGKNAIMDLRTSVFSDGQAYVGLS</sequence>
<accession>A0A836FLB5</accession>
<name>A0A836FLB5_9HYME</name>
<reference evidence="1 2" key="1">
    <citation type="submission" date="2020-02" db="EMBL/GenBank/DDBJ databases">
        <title>Relaxed selection underlies rapid genomic changes in the transitions from sociality to social parasitism in ants.</title>
        <authorList>
            <person name="Bi X."/>
        </authorList>
    </citation>
    <scope>NUCLEOTIDE SEQUENCE [LARGE SCALE GENOMIC DNA]</scope>
    <source>
        <strain evidence="1">BGI-DK2014b</strain>
        <tissue evidence="1">Whole body</tissue>
    </source>
</reference>
<dbReference type="AlphaFoldDB" id="A0A836FLB5"/>
<organism evidence="1 2">
    <name type="scientific">Acromyrmex heyeri</name>
    <dbReference type="NCBI Taxonomy" id="230685"/>
    <lineage>
        <taxon>Eukaryota</taxon>
        <taxon>Metazoa</taxon>
        <taxon>Ecdysozoa</taxon>
        <taxon>Arthropoda</taxon>
        <taxon>Hexapoda</taxon>
        <taxon>Insecta</taxon>
        <taxon>Pterygota</taxon>
        <taxon>Neoptera</taxon>
        <taxon>Endopterygota</taxon>
        <taxon>Hymenoptera</taxon>
        <taxon>Apocrita</taxon>
        <taxon>Aculeata</taxon>
        <taxon>Formicoidea</taxon>
        <taxon>Formicidae</taxon>
        <taxon>Myrmicinae</taxon>
        <taxon>Acromyrmex</taxon>
    </lineage>
</organism>